<dbReference type="RefSeq" id="WP_084984610.1">
    <property type="nucleotide sequence ID" value="NZ_MRWD01000104.1"/>
</dbReference>
<comment type="caution">
    <text evidence="1">The sequence shown here is derived from an EMBL/GenBank/DDBJ whole genome shotgun (WGS) entry which is preliminary data.</text>
</comment>
<evidence type="ECO:0008006" key="3">
    <source>
        <dbReference type="Google" id="ProtNLM"/>
    </source>
</evidence>
<proteinExistence type="predicted"/>
<protein>
    <recommendedName>
        <fullName evidence="3">N-acetyltransferase</fullName>
    </recommendedName>
</protein>
<sequence length="155" mass="18128">MNDINLREIEHNALEVSNLLFEKAGYNFRVSKLTIADLDWCRAMSRQQPKNKWIPWEFCFKLLDLSNKPAAACMCQYSKVINAEQDYLDVEMIQNFAIKTSVLDGNTFRFALYTLIFFMRDARCHGIRVMSPINSKVADYYINKYNFVDILGSKE</sequence>
<feature type="non-terminal residue" evidence="1">
    <location>
        <position position="155"/>
    </location>
</feature>
<reference evidence="1 2" key="1">
    <citation type="journal article" date="2017" name="Int. J. Syst. Evol. Microbiol.">
        <title>Rouxiella badensis sp. nov. and Rouxiella silvae sp. nov. isolated from peat bog soil in Germany and emendation of the genus description.</title>
        <authorList>
            <person name="Le Fleche-Mateos A."/>
            <person name="Kugler J.H."/>
            <person name="Hansen S.H."/>
            <person name="Syldatk C."/>
            <person name="Hausmann R."/>
            <person name="Lomprez F."/>
            <person name="Vandenbogaert M."/>
            <person name="Manuguerra J.C."/>
            <person name="Grimont P.A."/>
        </authorList>
    </citation>
    <scope>NUCLEOTIDE SEQUENCE [LARGE SCALE GENOMIC DNA]</scope>
    <source>
        <strain evidence="1 2">213</strain>
    </source>
</reference>
<dbReference type="EMBL" id="MRWD01000104">
    <property type="protein sequence ID" value="ORJ18635.1"/>
    <property type="molecule type" value="Genomic_DNA"/>
</dbReference>
<gene>
    <name evidence="1" type="ORF">BS639_24275</name>
</gene>
<evidence type="ECO:0000313" key="2">
    <source>
        <dbReference type="Proteomes" id="UP000192722"/>
    </source>
</evidence>
<accession>A0ABX3TTU6</accession>
<dbReference type="Proteomes" id="UP000192722">
    <property type="component" value="Unassembled WGS sequence"/>
</dbReference>
<organism evidence="1 2">
    <name type="scientific">Rouxiella silvae</name>
    <dbReference type="NCBI Taxonomy" id="1646373"/>
    <lineage>
        <taxon>Bacteria</taxon>
        <taxon>Pseudomonadati</taxon>
        <taxon>Pseudomonadota</taxon>
        <taxon>Gammaproteobacteria</taxon>
        <taxon>Enterobacterales</taxon>
        <taxon>Yersiniaceae</taxon>
        <taxon>Rouxiella</taxon>
    </lineage>
</organism>
<keyword evidence="2" id="KW-1185">Reference proteome</keyword>
<name>A0ABX3TTU6_9GAMM</name>
<evidence type="ECO:0000313" key="1">
    <source>
        <dbReference type="EMBL" id="ORJ18635.1"/>
    </source>
</evidence>